<dbReference type="Proteomes" id="UP001296943">
    <property type="component" value="Unassembled WGS sequence"/>
</dbReference>
<evidence type="ECO:0000313" key="1">
    <source>
        <dbReference type="EMBL" id="MBM7573736.1"/>
    </source>
</evidence>
<comment type="caution">
    <text evidence="1">The sequence shown here is derived from an EMBL/GenBank/DDBJ whole genome shotgun (WGS) entry which is preliminary data.</text>
</comment>
<proteinExistence type="predicted"/>
<name>A0ABS2N6K4_9BACI</name>
<protein>
    <submittedName>
        <fullName evidence="1">Uncharacterized protein</fullName>
    </submittedName>
</protein>
<organism evidence="1 2">
    <name type="scientific">Aquibacillus albus</name>
    <dbReference type="NCBI Taxonomy" id="1168171"/>
    <lineage>
        <taxon>Bacteria</taxon>
        <taxon>Bacillati</taxon>
        <taxon>Bacillota</taxon>
        <taxon>Bacilli</taxon>
        <taxon>Bacillales</taxon>
        <taxon>Bacillaceae</taxon>
        <taxon>Aquibacillus</taxon>
    </lineage>
</organism>
<dbReference type="EMBL" id="JAFBDR010000051">
    <property type="protein sequence ID" value="MBM7573736.1"/>
    <property type="molecule type" value="Genomic_DNA"/>
</dbReference>
<keyword evidence="2" id="KW-1185">Reference proteome</keyword>
<reference evidence="1 2" key="1">
    <citation type="submission" date="2021-01" db="EMBL/GenBank/DDBJ databases">
        <title>Genomic Encyclopedia of Type Strains, Phase IV (KMG-IV): sequencing the most valuable type-strain genomes for metagenomic binning, comparative biology and taxonomic classification.</title>
        <authorList>
            <person name="Goeker M."/>
        </authorList>
    </citation>
    <scope>NUCLEOTIDE SEQUENCE [LARGE SCALE GENOMIC DNA]</scope>
    <source>
        <strain evidence="1 2">DSM 23711</strain>
    </source>
</reference>
<dbReference type="InterPro" id="IPR043148">
    <property type="entry name" value="TagF_C"/>
</dbReference>
<evidence type="ECO:0000313" key="2">
    <source>
        <dbReference type="Proteomes" id="UP001296943"/>
    </source>
</evidence>
<gene>
    <name evidence="1" type="ORF">JOC48_004339</name>
</gene>
<sequence length="421" mass="48975">MLVKNKNGKVVVFTDNLLRFPQKTFSNYFNPSKTVRLVPFNQRTESTRKSSRVLTNSKQVKKKKKLLLKNGNTIKGAKVIRIPNRIPIYFLNNYESDTEKAITELQKQAKAMIQFYKGHHLYQSKAFQDWFLNKIATVINYIEMYNNFLNDVATSCIVISTTNRSTNRILAIVAAEKGIPTICMQHGIISNRLGYLPKIATVDAVYGKFEVDWYQKKGVPPESLDLIGHPRFDQAFSRSRVSLANFNKYFDLDPRKKTLLIVIRGRRELDSWKVLIETISKKLDLNILIKDFPNYTSKSHVLCKEFPFVRFVRKYNIYDIFPHVDAVVSYTSTVGIEAMIAEKNVFILNKEFESYTGYYNRLDQMAQSDPQKLAELIIRYFTNKDWKSYADEVRKSFLSYAYTDICLSGERLKKLIKKLTN</sequence>
<accession>A0ABS2N6K4</accession>
<dbReference type="SUPFAM" id="SSF53756">
    <property type="entry name" value="UDP-Glycosyltransferase/glycogen phosphorylase"/>
    <property type="match status" value="1"/>
</dbReference>
<dbReference type="Gene3D" id="3.40.50.12580">
    <property type="match status" value="1"/>
</dbReference>